<reference evidence="2" key="1">
    <citation type="submission" date="2014-12" db="EMBL/GenBank/DDBJ databases">
        <title>Whole genome sequences of four Staphylococcus schleiferi canine isolates.</title>
        <authorList>
            <person name="Misic A.M."/>
            <person name="Cain C."/>
            <person name="Morris D.O."/>
            <person name="Rankin S."/>
            <person name="Beiting D."/>
        </authorList>
    </citation>
    <scope>NUCLEOTIDE SEQUENCE</scope>
    <source>
        <strain evidence="1">ASB11</strain>
        <strain evidence="2">ASB13</strain>
        <strain evidence="3">ASB9</strain>
    </source>
</reference>
<name>A0A0K2XCD2_9HELI</name>
<protein>
    <recommendedName>
        <fullName evidence="7">Beta-lactamase</fullName>
    </recommendedName>
</protein>
<evidence type="ECO:0000313" key="6">
    <source>
        <dbReference type="Proteomes" id="UP000045175"/>
    </source>
</evidence>
<proteinExistence type="predicted"/>
<keyword evidence="4" id="KW-1185">Reference proteome</keyword>
<dbReference type="Proteomes" id="UP000045175">
    <property type="component" value="Unassembled WGS sequence"/>
</dbReference>
<dbReference type="EMBL" id="CDML01000024">
    <property type="protein sequence ID" value="CRF40971.1"/>
    <property type="molecule type" value="Genomic_DNA"/>
</dbReference>
<evidence type="ECO:0000313" key="3">
    <source>
        <dbReference type="EMBL" id="CRF44631.1"/>
    </source>
</evidence>
<accession>A0A0K2XCD2</accession>
<evidence type="ECO:0000313" key="4">
    <source>
        <dbReference type="Proteomes" id="UP000038622"/>
    </source>
</evidence>
<gene>
    <name evidence="1" type="ORF">HAL011_07470</name>
    <name evidence="2" type="ORF">HAL013_05240</name>
    <name evidence="3" type="ORF">HAL09_12250</name>
</gene>
<evidence type="ECO:0008006" key="7">
    <source>
        <dbReference type="Google" id="ProtNLM"/>
    </source>
</evidence>
<evidence type="ECO:0000313" key="5">
    <source>
        <dbReference type="Proteomes" id="UP000041394"/>
    </source>
</evidence>
<dbReference type="STRING" id="1578720.HAL011_07470"/>
<dbReference type="Gene3D" id="1.25.40.10">
    <property type="entry name" value="Tetratricopeptide repeat domain"/>
    <property type="match status" value="1"/>
</dbReference>
<dbReference type="Proteomes" id="UP000038622">
    <property type="component" value="Unassembled WGS sequence"/>
</dbReference>
<organism evidence="2 6">
    <name type="scientific">Helicobacter ailurogastricus</name>
    <dbReference type="NCBI Taxonomy" id="1578720"/>
    <lineage>
        <taxon>Bacteria</taxon>
        <taxon>Pseudomonadati</taxon>
        <taxon>Campylobacterota</taxon>
        <taxon>Epsilonproteobacteria</taxon>
        <taxon>Campylobacterales</taxon>
        <taxon>Helicobacteraceae</taxon>
        <taxon>Helicobacter</taxon>
    </lineage>
</organism>
<evidence type="ECO:0000313" key="1">
    <source>
        <dbReference type="EMBL" id="CRF40971.1"/>
    </source>
</evidence>
<dbReference type="Proteomes" id="UP000041394">
    <property type="component" value="Unassembled WGS sequence"/>
</dbReference>
<dbReference type="AlphaFoldDB" id="A0A0K2XCD2"/>
<reference evidence="5 6" key="3">
    <citation type="submission" date="2014-12" db="EMBL/GenBank/DDBJ databases">
        <authorList>
            <person name="Jaenicke S."/>
        </authorList>
    </citation>
    <scope>NUCLEOTIDE SEQUENCE [LARGE SCALE GENOMIC DNA]</scope>
</reference>
<evidence type="ECO:0000313" key="2">
    <source>
        <dbReference type="EMBL" id="CRF42354.1"/>
    </source>
</evidence>
<dbReference type="SUPFAM" id="SSF81901">
    <property type="entry name" value="HCP-like"/>
    <property type="match status" value="1"/>
</dbReference>
<dbReference type="InterPro" id="IPR011990">
    <property type="entry name" value="TPR-like_helical_dom_sf"/>
</dbReference>
<dbReference type="EMBL" id="CDMN01000047">
    <property type="protein sequence ID" value="CRF44631.1"/>
    <property type="molecule type" value="Genomic_DNA"/>
</dbReference>
<reference evidence="4" key="2">
    <citation type="submission" date="2014-12" db="EMBL/GenBank/DDBJ databases">
        <authorList>
            <person name="Smet A."/>
        </authorList>
    </citation>
    <scope>NUCLEOTIDE SEQUENCE [LARGE SCALE GENOMIC DNA]</scope>
</reference>
<dbReference type="EMBL" id="CDMH01000023">
    <property type="protein sequence ID" value="CRF42354.1"/>
    <property type="molecule type" value="Genomic_DNA"/>
</dbReference>
<sequence length="40" mass="4575">MFYENGVGTSKNYKKAEKYLKYAEGLGDDDATKELDKLLK</sequence>